<name>A0A4Z2HVG7_9TELE</name>
<protein>
    <submittedName>
        <fullName evidence="1">Uncharacterized protein</fullName>
    </submittedName>
</protein>
<accession>A0A4Z2HVG7</accession>
<organism evidence="1 2">
    <name type="scientific">Liparis tanakae</name>
    <name type="common">Tanaka's snailfish</name>
    <dbReference type="NCBI Taxonomy" id="230148"/>
    <lineage>
        <taxon>Eukaryota</taxon>
        <taxon>Metazoa</taxon>
        <taxon>Chordata</taxon>
        <taxon>Craniata</taxon>
        <taxon>Vertebrata</taxon>
        <taxon>Euteleostomi</taxon>
        <taxon>Actinopterygii</taxon>
        <taxon>Neopterygii</taxon>
        <taxon>Teleostei</taxon>
        <taxon>Neoteleostei</taxon>
        <taxon>Acanthomorphata</taxon>
        <taxon>Eupercaria</taxon>
        <taxon>Perciformes</taxon>
        <taxon>Cottioidei</taxon>
        <taxon>Cottales</taxon>
        <taxon>Liparidae</taxon>
        <taxon>Liparis</taxon>
    </lineage>
</organism>
<keyword evidence="2" id="KW-1185">Reference proteome</keyword>
<dbReference type="Proteomes" id="UP000314294">
    <property type="component" value="Unassembled WGS sequence"/>
</dbReference>
<evidence type="ECO:0000313" key="1">
    <source>
        <dbReference type="EMBL" id="TNN68902.1"/>
    </source>
</evidence>
<proteinExistence type="predicted"/>
<dbReference type="EMBL" id="SRLO01000183">
    <property type="protein sequence ID" value="TNN68902.1"/>
    <property type="molecule type" value="Genomic_DNA"/>
</dbReference>
<dbReference type="AlphaFoldDB" id="A0A4Z2HVG7"/>
<evidence type="ECO:0000313" key="2">
    <source>
        <dbReference type="Proteomes" id="UP000314294"/>
    </source>
</evidence>
<reference evidence="1 2" key="1">
    <citation type="submission" date="2019-03" db="EMBL/GenBank/DDBJ databases">
        <title>First draft genome of Liparis tanakae, snailfish: a comprehensive survey of snailfish specific genes.</title>
        <authorList>
            <person name="Kim W."/>
            <person name="Song I."/>
            <person name="Jeong J.-H."/>
            <person name="Kim D."/>
            <person name="Kim S."/>
            <person name="Ryu S."/>
            <person name="Song J.Y."/>
            <person name="Lee S.K."/>
        </authorList>
    </citation>
    <scope>NUCLEOTIDE SEQUENCE [LARGE SCALE GENOMIC DNA]</scope>
    <source>
        <tissue evidence="1">Muscle</tissue>
    </source>
</reference>
<comment type="caution">
    <text evidence="1">The sequence shown here is derived from an EMBL/GenBank/DDBJ whole genome shotgun (WGS) entry which is preliminary data.</text>
</comment>
<gene>
    <name evidence="1" type="ORF">EYF80_020937</name>
</gene>
<sequence length="69" mass="7787">MPPCSTNRSVTKLLRQSMPPALKPGTHSQTLVPPQSLMRAFVLSLGTRDEKRQKKRMLPLLPVIQGFEF</sequence>